<name>A0ABN7TCZ7_OIKDI</name>
<dbReference type="EMBL" id="OU015567">
    <property type="protein sequence ID" value="CAG5113390.1"/>
    <property type="molecule type" value="Genomic_DNA"/>
</dbReference>
<dbReference type="Proteomes" id="UP001158576">
    <property type="component" value="Chromosome 2"/>
</dbReference>
<feature type="transmembrane region" description="Helical" evidence="2">
    <location>
        <begin position="49"/>
        <end position="74"/>
    </location>
</feature>
<evidence type="ECO:0000256" key="1">
    <source>
        <dbReference type="SAM" id="MobiDB-lite"/>
    </source>
</evidence>
<gene>
    <name evidence="3" type="ORF">OKIOD_LOCUS16266</name>
</gene>
<reference evidence="3 4" key="1">
    <citation type="submission" date="2021-04" db="EMBL/GenBank/DDBJ databases">
        <authorList>
            <person name="Bliznina A."/>
        </authorList>
    </citation>
    <scope>NUCLEOTIDE SEQUENCE [LARGE SCALE GENOMIC DNA]</scope>
</reference>
<accession>A0ABN7TCZ7</accession>
<proteinExistence type="predicted"/>
<keyword evidence="2" id="KW-0812">Transmembrane</keyword>
<keyword evidence="4" id="KW-1185">Reference proteome</keyword>
<protein>
    <submittedName>
        <fullName evidence="3">Oidioi.mRNA.OKI2018_I69.chr2.g7501.t1.cds</fullName>
    </submittedName>
</protein>
<organism evidence="3 4">
    <name type="scientific">Oikopleura dioica</name>
    <name type="common">Tunicate</name>
    <dbReference type="NCBI Taxonomy" id="34765"/>
    <lineage>
        <taxon>Eukaryota</taxon>
        <taxon>Metazoa</taxon>
        <taxon>Chordata</taxon>
        <taxon>Tunicata</taxon>
        <taxon>Appendicularia</taxon>
        <taxon>Copelata</taxon>
        <taxon>Oikopleuridae</taxon>
        <taxon>Oikopleura</taxon>
    </lineage>
</organism>
<keyword evidence="2" id="KW-0472">Membrane</keyword>
<sequence>MADEDTSFIDSILNEEKYQDYLDEIRLVTSQIKKSGAIFYKPFLGTPGIYWFIIHMLILWGVVPMFSIFVCLFIGFEYNAGRAWDAFRVFWGLQSMYDRLEGSEIDREEQVETVVDQNESSGSGSGPSGNRKSLASIADGQIENGATNEGSGGKPRKNSIWPKLFYKKNSLPLTSKNNIDLVSEIKEEEE</sequence>
<evidence type="ECO:0000313" key="3">
    <source>
        <dbReference type="EMBL" id="CAG5113390.1"/>
    </source>
</evidence>
<feature type="region of interest" description="Disordered" evidence="1">
    <location>
        <begin position="113"/>
        <end position="159"/>
    </location>
</feature>
<evidence type="ECO:0000313" key="4">
    <source>
        <dbReference type="Proteomes" id="UP001158576"/>
    </source>
</evidence>
<evidence type="ECO:0000256" key="2">
    <source>
        <dbReference type="SAM" id="Phobius"/>
    </source>
</evidence>
<keyword evidence="2" id="KW-1133">Transmembrane helix</keyword>